<dbReference type="Gene3D" id="1.10.10.60">
    <property type="entry name" value="Homeodomain-like"/>
    <property type="match status" value="2"/>
</dbReference>
<dbReference type="SUPFAM" id="SSF46689">
    <property type="entry name" value="Homeodomain-like"/>
    <property type="match status" value="1"/>
</dbReference>
<evidence type="ECO:0000256" key="1">
    <source>
        <dbReference type="ARBA" id="ARBA00018672"/>
    </source>
</evidence>
<dbReference type="PANTHER" id="PTHR43280:SF28">
    <property type="entry name" value="HTH-TYPE TRANSCRIPTIONAL ACTIVATOR RHAS"/>
    <property type="match status" value="1"/>
</dbReference>
<dbReference type="EMBL" id="CP058561">
    <property type="protein sequence ID" value="QUH31813.1"/>
    <property type="molecule type" value="Genomic_DNA"/>
</dbReference>
<evidence type="ECO:0000259" key="8">
    <source>
        <dbReference type="PROSITE" id="PS50110"/>
    </source>
</evidence>
<evidence type="ECO:0000313" key="9">
    <source>
        <dbReference type="EMBL" id="QUH31813.1"/>
    </source>
</evidence>
<dbReference type="InterPro" id="IPR009057">
    <property type="entry name" value="Homeodomain-like_sf"/>
</dbReference>
<dbReference type="InterPro" id="IPR041522">
    <property type="entry name" value="CdaR_GGDEF"/>
</dbReference>
<dbReference type="Proteomes" id="UP000677305">
    <property type="component" value="Chromosome"/>
</dbReference>
<keyword evidence="10" id="KW-1185">Reference proteome</keyword>
<evidence type="ECO:0000313" key="10">
    <source>
        <dbReference type="Proteomes" id="UP000677305"/>
    </source>
</evidence>
<dbReference type="RefSeq" id="WP_212691741.1">
    <property type="nucleotide sequence ID" value="NZ_CP058561.1"/>
</dbReference>
<dbReference type="Pfam" id="PF12833">
    <property type="entry name" value="HTH_18"/>
    <property type="match status" value="1"/>
</dbReference>
<dbReference type="KEGG" id="vgu:HYG85_23905"/>
<dbReference type="InterPro" id="IPR020449">
    <property type="entry name" value="Tscrpt_reg_AraC-type_HTH"/>
</dbReference>
<evidence type="ECO:0000256" key="4">
    <source>
        <dbReference type="ARBA" id="ARBA00023163"/>
    </source>
</evidence>
<dbReference type="Pfam" id="PF00072">
    <property type="entry name" value="Response_reg"/>
    <property type="match status" value="1"/>
</dbReference>
<dbReference type="InterPro" id="IPR018060">
    <property type="entry name" value="HTH_AraC"/>
</dbReference>
<keyword evidence="2" id="KW-0805">Transcription regulation</keyword>
<dbReference type="SUPFAM" id="SSF52172">
    <property type="entry name" value="CheY-like"/>
    <property type="match status" value="1"/>
</dbReference>
<feature type="domain" description="Response regulatory" evidence="8">
    <location>
        <begin position="3"/>
        <end position="120"/>
    </location>
</feature>
<dbReference type="PRINTS" id="PR00032">
    <property type="entry name" value="HTHARAC"/>
</dbReference>
<reference evidence="9 10" key="1">
    <citation type="submission" date="2020-07" db="EMBL/GenBank/DDBJ databases">
        <title>Vallitalea guaymasensis genome.</title>
        <authorList>
            <person name="Postec A."/>
        </authorList>
    </citation>
    <scope>NUCLEOTIDE SEQUENCE [LARGE SCALE GENOMIC DNA]</scope>
    <source>
        <strain evidence="9 10">Ra1766G1</strain>
    </source>
</reference>
<keyword evidence="6" id="KW-0597">Phosphoprotein</keyword>
<dbReference type="GO" id="GO:0003700">
    <property type="term" value="F:DNA-binding transcription factor activity"/>
    <property type="evidence" value="ECO:0007669"/>
    <property type="project" value="InterPro"/>
</dbReference>
<dbReference type="GO" id="GO:0000160">
    <property type="term" value="P:phosphorelay signal transduction system"/>
    <property type="evidence" value="ECO:0007669"/>
    <property type="project" value="InterPro"/>
</dbReference>
<keyword evidence="3" id="KW-0238">DNA-binding</keyword>
<evidence type="ECO:0000259" key="7">
    <source>
        <dbReference type="PROSITE" id="PS01124"/>
    </source>
</evidence>
<name>A0A8J8MFF1_9FIRM</name>
<dbReference type="CDD" id="cd17536">
    <property type="entry name" value="REC_YesN-like"/>
    <property type="match status" value="1"/>
</dbReference>
<dbReference type="GO" id="GO:0043565">
    <property type="term" value="F:sequence-specific DNA binding"/>
    <property type="evidence" value="ECO:0007669"/>
    <property type="project" value="InterPro"/>
</dbReference>
<evidence type="ECO:0000256" key="5">
    <source>
        <dbReference type="ARBA" id="ARBA00024867"/>
    </source>
</evidence>
<evidence type="ECO:0000256" key="6">
    <source>
        <dbReference type="PROSITE-ProRule" id="PRU00169"/>
    </source>
</evidence>
<evidence type="ECO:0000256" key="3">
    <source>
        <dbReference type="ARBA" id="ARBA00023125"/>
    </source>
</evidence>
<dbReference type="PROSITE" id="PS00041">
    <property type="entry name" value="HTH_ARAC_FAMILY_1"/>
    <property type="match status" value="1"/>
</dbReference>
<dbReference type="PROSITE" id="PS01124">
    <property type="entry name" value="HTH_ARAC_FAMILY_2"/>
    <property type="match status" value="1"/>
</dbReference>
<organism evidence="9 10">
    <name type="scientific">Vallitalea guaymasensis</name>
    <dbReference type="NCBI Taxonomy" id="1185412"/>
    <lineage>
        <taxon>Bacteria</taxon>
        <taxon>Bacillati</taxon>
        <taxon>Bacillota</taxon>
        <taxon>Clostridia</taxon>
        <taxon>Lachnospirales</taxon>
        <taxon>Vallitaleaceae</taxon>
        <taxon>Vallitalea</taxon>
    </lineage>
</organism>
<evidence type="ECO:0000256" key="2">
    <source>
        <dbReference type="ARBA" id="ARBA00023015"/>
    </source>
</evidence>
<protein>
    <recommendedName>
        <fullName evidence="1">Stage 0 sporulation protein A homolog</fullName>
    </recommendedName>
</protein>
<feature type="domain" description="HTH araC/xylS-type" evidence="7">
    <location>
        <begin position="420"/>
        <end position="518"/>
    </location>
</feature>
<sequence length="526" mass="60280">MYKIMIVDDEPIEREAFALVIKNNITDLILAGKASNGFDAIELSTKIKPDIIVMDIKMPGLTGLDAIKEIKKKLPFVKFLILSSYNEFEYAQQALKLGAEDFIVKPAKINVLVDSIKNIINKLDNEHDKRNVNTVLQNRVEAIKPIVENDTVYTIISGCNDKELNKLLGFFEVNLSSGFCMAVIGKTISEMMVNRIRKSLLGIGIKSIGAHINSMIIFFIPCSDYENENEKEKYINEVAMYIKNTMDGSDMRKLVIGTGNVHYTSEGLKESYIEAVEALRTAETLDKDYIHYDSIDKSIVTNKIDINDWSIKFYDNICKGNIKSTIKMVDTFLGELSSTYQSNETSIKDKVYKLMVLLDKNLTDIIGNKEVSYELTSILEEITELSHAKELRYWMIIRMQNYIVKINDTKNVTSSKTIVLEAIEFINNNYAENITLDYVAEKLKISPYYLSKILKKHTNKNYTDIVAETRINKAKEMLSNSQYNIKEITYKTGFNTQNYFSKIFRKIVGITPTEYKNMQYEKNTEE</sequence>
<dbReference type="Gene3D" id="3.40.50.2300">
    <property type="match status" value="1"/>
</dbReference>
<dbReference type="InterPro" id="IPR018062">
    <property type="entry name" value="HTH_AraC-typ_CS"/>
</dbReference>
<dbReference type="Pfam" id="PF17853">
    <property type="entry name" value="GGDEF_2"/>
    <property type="match status" value="1"/>
</dbReference>
<accession>A0A8J8MFF1</accession>
<dbReference type="SMART" id="SM00342">
    <property type="entry name" value="HTH_ARAC"/>
    <property type="match status" value="1"/>
</dbReference>
<feature type="modified residue" description="4-aspartylphosphate" evidence="6">
    <location>
        <position position="55"/>
    </location>
</feature>
<dbReference type="PANTHER" id="PTHR43280">
    <property type="entry name" value="ARAC-FAMILY TRANSCRIPTIONAL REGULATOR"/>
    <property type="match status" value="1"/>
</dbReference>
<dbReference type="PROSITE" id="PS50110">
    <property type="entry name" value="RESPONSE_REGULATORY"/>
    <property type="match status" value="1"/>
</dbReference>
<dbReference type="InterPro" id="IPR011006">
    <property type="entry name" value="CheY-like_superfamily"/>
</dbReference>
<comment type="function">
    <text evidence="5">May play the central regulatory role in sporulation. It may be an element of the effector pathway responsible for the activation of sporulation genes in response to nutritional stress. Spo0A may act in concert with spo0H (a sigma factor) to control the expression of some genes that are critical to the sporulation process.</text>
</comment>
<dbReference type="SMART" id="SM00448">
    <property type="entry name" value="REC"/>
    <property type="match status" value="1"/>
</dbReference>
<dbReference type="AlphaFoldDB" id="A0A8J8MFF1"/>
<gene>
    <name evidence="9" type="ORF">HYG85_23905</name>
</gene>
<proteinExistence type="predicted"/>
<dbReference type="InterPro" id="IPR001789">
    <property type="entry name" value="Sig_transdc_resp-reg_receiver"/>
</dbReference>
<keyword evidence="4" id="KW-0804">Transcription</keyword>